<accession>A0A0T5XBG3</accession>
<protein>
    <recommendedName>
        <fullName evidence="4">POTRA domain-containing protein</fullName>
    </recommendedName>
</protein>
<keyword evidence="3" id="KW-1185">Reference proteome</keyword>
<evidence type="ECO:0000313" key="2">
    <source>
        <dbReference type="EMBL" id="KRT35649.1"/>
    </source>
</evidence>
<dbReference type="Proteomes" id="UP000005273">
    <property type="component" value="Unassembled WGS sequence"/>
</dbReference>
<name>A0A0T5XBG3_9BACT</name>
<comment type="caution">
    <text evidence="2">The sequence shown here is derived from an EMBL/GenBank/DDBJ whole genome shotgun (WGS) entry which is preliminary data.</text>
</comment>
<reference evidence="3" key="1">
    <citation type="submission" date="2012-09" db="EMBL/GenBank/DDBJ databases">
        <authorList>
            <person name="Weinstock G."/>
            <person name="Sodergren E."/>
            <person name="Clifton S."/>
            <person name="Fulton L."/>
            <person name="Fulton B."/>
            <person name="Courtney L."/>
            <person name="Fronick C."/>
            <person name="Harrison M."/>
            <person name="Strong C."/>
            <person name="Farmer C."/>
            <person name="Delehaunty K."/>
            <person name="Markovic C."/>
            <person name="Hall O."/>
            <person name="Minx P."/>
            <person name="Tomlinson C."/>
            <person name="Mitreva M."/>
            <person name="Nelson J."/>
            <person name="Hou S."/>
            <person name="Wollam A."/>
            <person name="Pepin K.H."/>
            <person name="Johnson M."/>
            <person name="Bhonagiri V."/>
            <person name="Nash W.E."/>
            <person name="Suruliraj S."/>
            <person name="Warren W."/>
            <person name="Chinwalla A."/>
            <person name="Mardis E.R."/>
            <person name="Wilson R.K."/>
        </authorList>
    </citation>
    <scope>NUCLEOTIDE SEQUENCE [LARGE SCALE GENOMIC DNA]</scope>
    <source>
        <strain evidence="3">OS1</strain>
    </source>
</reference>
<evidence type="ECO:0000313" key="3">
    <source>
        <dbReference type="Proteomes" id="UP000005273"/>
    </source>
</evidence>
<organism evidence="2 3">
    <name type="scientific">Acetomicrobium hydrogeniformans ATCC BAA-1850</name>
    <dbReference type="NCBI Taxonomy" id="592015"/>
    <lineage>
        <taxon>Bacteria</taxon>
        <taxon>Thermotogati</taxon>
        <taxon>Synergistota</taxon>
        <taxon>Synergistia</taxon>
        <taxon>Synergistales</taxon>
        <taxon>Acetomicrobiaceae</taxon>
        <taxon>Acetomicrobium</taxon>
    </lineage>
</organism>
<proteinExistence type="predicted"/>
<dbReference type="OrthoDB" id="1970at2"/>
<dbReference type="STRING" id="592015.HMPREF1705_02890"/>
<sequence length="415" mass="48005">MRQLRGATKGIFFLLLWASFFCGAAHGDVKVSLTGPPEWLAVAMRESVIAVMNEMPDYEVSRQERLLRMVSERIFEGYEIKRVNITGEREVFMDFVPKAKPKWKVAISAPRLRQPCDGWFLKDISGVDEKLQNMLKGVPVEALKWADEVFLREVKGIVSSRLPGWEPHVLVSREGDFHVVNISFTATQDLILAFDAHIFSRSLPSFWQYDMREKMAESLSPFVGIPVSWAAKHERDIELIVEEKLKDMSFADTAKIEVDTEFMPSRIARVETNVESKRYAFYVWGAAYGGTEDKSTELGLHFGRKAQPFPSWDVELYGEAILFLDDGDSEERLGLRWSPYRDIWLGTERELEEDKTWYRLWIEGGIKAFYAWWRYSEDSENNAALGYRFTEHLSLEIYLDERDDDEVSVRAVGNF</sequence>
<dbReference type="AlphaFoldDB" id="A0A0T5XBG3"/>
<evidence type="ECO:0008006" key="4">
    <source>
        <dbReference type="Google" id="ProtNLM"/>
    </source>
</evidence>
<feature type="chain" id="PRO_5006666449" description="POTRA domain-containing protein" evidence="1">
    <location>
        <begin position="25"/>
        <end position="415"/>
    </location>
</feature>
<feature type="signal peptide" evidence="1">
    <location>
        <begin position="1"/>
        <end position="24"/>
    </location>
</feature>
<dbReference type="eggNOG" id="ENOG502Z7NP">
    <property type="taxonomic scope" value="Bacteria"/>
</dbReference>
<keyword evidence="1" id="KW-0732">Signal</keyword>
<dbReference type="EMBL" id="ACJX03000001">
    <property type="protein sequence ID" value="KRT35649.1"/>
    <property type="molecule type" value="Genomic_DNA"/>
</dbReference>
<gene>
    <name evidence="2" type="ORF">HMPREF1705_02890</name>
</gene>
<evidence type="ECO:0000256" key="1">
    <source>
        <dbReference type="SAM" id="SignalP"/>
    </source>
</evidence>